<dbReference type="Gene3D" id="3.40.50.2300">
    <property type="match status" value="1"/>
</dbReference>
<dbReference type="InterPro" id="IPR050595">
    <property type="entry name" value="Bact_response_regulator"/>
</dbReference>
<dbReference type="Pfam" id="PF00072">
    <property type="entry name" value="Response_reg"/>
    <property type="match status" value="1"/>
</dbReference>
<evidence type="ECO:0000313" key="4">
    <source>
        <dbReference type="EMBL" id="GAK51533.1"/>
    </source>
</evidence>
<sequence length="132" mass="15390">MTKKAILCVDDEKIILHSLKAQMKKHFGDRYQYEFAQSGDEAWEVIEELHRDGIKILIIVSDWLMPNMKGDELLIQVHHKYPDIIKVMLTGQADREAVERTEQLANLYRCLHKPWTETELIETLLSGLGDKE</sequence>
<keyword evidence="5" id="KW-1185">Reference proteome</keyword>
<accession>A0A081BMB7</accession>
<dbReference type="PANTHER" id="PTHR44591:SF19">
    <property type="entry name" value="TWO-COMPONENT RESPONSE REGULATOR-RELATED"/>
    <property type="match status" value="1"/>
</dbReference>
<dbReference type="PANTHER" id="PTHR44591">
    <property type="entry name" value="STRESS RESPONSE REGULATOR PROTEIN 1"/>
    <property type="match status" value="1"/>
</dbReference>
<proteinExistence type="predicted"/>
<dbReference type="EMBL" id="DF820457">
    <property type="protein sequence ID" value="GAK51533.1"/>
    <property type="molecule type" value="Genomic_DNA"/>
</dbReference>
<dbReference type="InterPro" id="IPR011006">
    <property type="entry name" value="CheY-like_superfamily"/>
</dbReference>
<evidence type="ECO:0000256" key="2">
    <source>
        <dbReference type="PROSITE-ProRule" id="PRU00169"/>
    </source>
</evidence>
<evidence type="ECO:0000259" key="3">
    <source>
        <dbReference type="PROSITE" id="PS50110"/>
    </source>
</evidence>
<name>A0A081BMB7_9BACT</name>
<dbReference type="HOGENOM" id="CLU_000445_69_8_0"/>
<evidence type="ECO:0000313" key="5">
    <source>
        <dbReference type="Proteomes" id="UP000030700"/>
    </source>
</evidence>
<dbReference type="Proteomes" id="UP000030700">
    <property type="component" value="Unassembled WGS sequence"/>
</dbReference>
<feature type="domain" description="Response regulatory" evidence="3">
    <location>
        <begin position="5"/>
        <end position="128"/>
    </location>
</feature>
<reference evidence="4" key="1">
    <citation type="journal article" date="2015" name="PeerJ">
        <title>First genomic representation of candidate bacterial phylum KSB3 points to enhanced environmental sensing as a trigger of wastewater bulking.</title>
        <authorList>
            <person name="Sekiguchi Y."/>
            <person name="Ohashi A."/>
            <person name="Parks D.H."/>
            <person name="Yamauchi T."/>
            <person name="Tyson G.W."/>
            <person name="Hugenholtz P."/>
        </authorList>
    </citation>
    <scope>NUCLEOTIDE SEQUENCE [LARGE SCALE GENOMIC DNA]</scope>
</reference>
<keyword evidence="1 2" id="KW-0597">Phosphoprotein</keyword>
<dbReference type="SMART" id="SM00448">
    <property type="entry name" value="REC"/>
    <property type="match status" value="1"/>
</dbReference>
<protein>
    <submittedName>
        <fullName evidence="4">Two-component response regulator</fullName>
    </submittedName>
</protein>
<gene>
    <name evidence="4" type="ORF">U14_02778</name>
</gene>
<dbReference type="PROSITE" id="PS50110">
    <property type="entry name" value="RESPONSE_REGULATORY"/>
    <property type="match status" value="1"/>
</dbReference>
<dbReference type="STRING" id="1499966.U14_02778"/>
<evidence type="ECO:0000256" key="1">
    <source>
        <dbReference type="ARBA" id="ARBA00022553"/>
    </source>
</evidence>
<dbReference type="AlphaFoldDB" id="A0A081BMB7"/>
<dbReference type="GO" id="GO:0000160">
    <property type="term" value="P:phosphorelay signal transduction system"/>
    <property type="evidence" value="ECO:0007669"/>
    <property type="project" value="InterPro"/>
</dbReference>
<dbReference type="InterPro" id="IPR001789">
    <property type="entry name" value="Sig_transdc_resp-reg_receiver"/>
</dbReference>
<dbReference type="SUPFAM" id="SSF52172">
    <property type="entry name" value="CheY-like"/>
    <property type="match status" value="1"/>
</dbReference>
<feature type="modified residue" description="4-aspartylphosphate" evidence="2">
    <location>
        <position position="62"/>
    </location>
</feature>
<organism evidence="4">
    <name type="scientific">Candidatus Moduliflexus flocculans</name>
    <dbReference type="NCBI Taxonomy" id="1499966"/>
    <lineage>
        <taxon>Bacteria</taxon>
        <taxon>Candidatus Moduliflexota</taxon>
        <taxon>Candidatus Moduliflexia</taxon>
        <taxon>Candidatus Moduliflexales</taxon>
        <taxon>Candidatus Moduliflexaceae</taxon>
    </lineage>
</organism>